<dbReference type="SMART" id="SM00180">
    <property type="entry name" value="EGF_Lam"/>
    <property type="match status" value="1"/>
</dbReference>
<dbReference type="PROSITE" id="PS01248">
    <property type="entry name" value="EGF_LAM_1"/>
    <property type="match status" value="1"/>
</dbReference>
<sequence length="91" mass="10058">MINQVIKPKIFPACGCKSEYSLGFGCNALTGQCECLQGVIGEKCDQCPHRWAFVPEFGCHQCDSCHHALLDDTDKLATLIDPVIVDFNVRN</sequence>
<feature type="domain" description="Laminin EGF-like" evidence="1">
    <location>
        <begin position="33"/>
        <end position="65"/>
    </location>
</feature>
<organism evidence="2 3">
    <name type="scientific">Rhamnusium bicolor</name>
    <dbReference type="NCBI Taxonomy" id="1586634"/>
    <lineage>
        <taxon>Eukaryota</taxon>
        <taxon>Metazoa</taxon>
        <taxon>Ecdysozoa</taxon>
        <taxon>Arthropoda</taxon>
        <taxon>Hexapoda</taxon>
        <taxon>Insecta</taxon>
        <taxon>Pterygota</taxon>
        <taxon>Neoptera</taxon>
        <taxon>Endopterygota</taxon>
        <taxon>Coleoptera</taxon>
        <taxon>Polyphaga</taxon>
        <taxon>Cucujiformia</taxon>
        <taxon>Chrysomeloidea</taxon>
        <taxon>Cerambycidae</taxon>
        <taxon>Lepturinae</taxon>
        <taxon>Rhagiini</taxon>
        <taxon>Rhamnusium</taxon>
    </lineage>
</organism>
<dbReference type="AlphaFoldDB" id="A0AAV8X5I2"/>
<dbReference type="GO" id="GO:0048731">
    <property type="term" value="P:system development"/>
    <property type="evidence" value="ECO:0007669"/>
    <property type="project" value="UniProtKB-ARBA"/>
</dbReference>
<keyword evidence="3" id="KW-1185">Reference proteome</keyword>
<dbReference type="GO" id="GO:0048513">
    <property type="term" value="P:animal organ development"/>
    <property type="evidence" value="ECO:0007669"/>
    <property type="project" value="UniProtKB-ARBA"/>
</dbReference>
<dbReference type="Pfam" id="PF00053">
    <property type="entry name" value="EGF_laminin"/>
    <property type="match status" value="1"/>
</dbReference>
<reference evidence="2" key="1">
    <citation type="journal article" date="2023" name="Insect Mol. Biol.">
        <title>Genome sequencing provides insights into the evolution of gene families encoding plant cell wall-degrading enzymes in longhorned beetles.</title>
        <authorList>
            <person name="Shin N.R."/>
            <person name="Okamura Y."/>
            <person name="Kirsch R."/>
            <person name="Pauchet Y."/>
        </authorList>
    </citation>
    <scope>NUCLEOTIDE SEQUENCE</scope>
    <source>
        <strain evidence="2">RBIC_L_NR</strain>
    </source>
</reference>
<dbReference type="CDD" id="cd00055">
    <property type="entry name" value="EGF_Lam"/>
    <property type="match status" value="1"/>
</dbReference>
<protein>
    <recommendedName>
        <fullName evidence="1">Laminin EGF-like domain-containing protein</fullName>
    </recommendedName>
</protein>
<comment type="caution">
    <text evidence="2">The sequence shown here is derived from an EMBL/GenBank/DDBJ whole genome shotgun (WGS) entry which is preliminary data.</text>
</comment>
<accession>A0AAV8X5I2</accession>
<evidence type="ECO:0000259" key="1">
    <source>
        <dbReference type="PROSITE" id="PS01248"/>
    </source>
</evidence>
<dbReference type="InterPro" id="IPR002049">
    <property type="entry name" value="LE_dom"/>
</dbReference>
<evidence type="ECO:0000313" key="3">
    <source>
        <dbReference type="Proteomes" id="UP001162156"/>
    </source>
</evidence>
<dbReference type="Gene3D" id="2.10.25.10">
    <property type="entry name" value="Laminin"/>
    <property type="match status" value="1"/>
</dbReference>
<name>A0AAV8X5I2_9CUCU</name>
<dbReference type="Proteomes" id="UP001162156">
    <property type="component" value="Unassembled WGS sequence"/>
</dbReference>
<proteinExistence type="predicted"/>
<gene>
    <name evidence="2" type="ORF">NQ314_013726</name>
</gene>
<evidence type="ECO:0000313" key="2">
    <source>
        <dbReference type="EMBL" id="KAJ8933873.1"/>
    </source>
</evidence>
<dbReference type="EMBL" id="JANEYF010003804">
    <property type="protein sequence ID" value="KAJ8933873.1"/>
    <property type="molecule type" value="Genomic_DNA"/>
</dbReference>
<dbReference type="SUPFAM" id="SSF57196">
    <property type="entry name" value="EGF/Laminin"/>
    <property type="match status" value="1"/>
</dbReference>